<name>A0A8R1XN87_ONCVO</name>
<sequence length="204" mass="23175">MLLSKRDCILLRYFYLSILCLLFCLRFSFGSDVFCGNLTVYRWKWSLENAMVLVSRTTNDLKQCLHICCSLADCQGVTFIGVIEKKMAQENCLLIKCHGECQFDNSILLSEGVSVKINRTKQNFTFADDIDAIDATTDADLLPYHFLSIVTPIWAIGLVIIVSVLCIGFNIVLISGYICWRRKKNQKRKARISTITALHAFNPT</sequence>
<dbReference type="AlphaFoldDB" id="A0A8R1XN87"/>
<keyword evidence="1" id="KW-1133">Transmembrane helix</keyword>
<evidence type="ECO:0000313" key="2">
    <source>
        <dbReference type="EnsemblMetazoa" id="OVOC11808.1"/>
    </source>
</evidence>
<reference evidence="2" key="2">
    <citation type="submission" date="2022-06" db="UniProtKB">
        <authorList>
            <consortium name="EnsemblMetazoa"/>
        </authorList>
    </citation>
    <scope>IDENTIFICATION</scope>
</reference>
<dbReference type="EnsemblMetazoa" id="OVOC11808.1">
    <property type="protein sequence ID" value="OVOC11808.1"/>
    <property type="gene ID" value="WBGene00248617"/>
</dbReference>
<evidence type="ECO:0008006" key="4">
    <source>
        <dbReference type="Google" id="ProtNLM"/>
    </source>
</evidence>
<keyword evidence="1" id="KW-0472">Membrane</keyword>
<protein>
    <recommendedName>
        <fullName evidence="4">Seven cysteines N-terminal domain-containing protein</fullName>
    </recommendedName>
</protein>
<evidence type="ECO:0000256" key="1">
    <source>
        <dbReference type="SAM" id="Phobius"/>
    </source>
</evidence>
<accession>A0A8R1XN87</accession>
<dbReference type="Proteomes" id="UP000024404">
    <property type="component" value="Unassembled WGS sequence"/>
</dbReference>
<feature type="transmembrane region" description="Helical" evidence="1">
    <location>
        <begin position="153"/>
        <end position="180"/>
    </location>
</feature>
<organism evidence="2 3">
    <name type="scientific">Onchocerca volvulus</name>
    <dbReference type="NCBI Taxonomy" id="6282"/>
    <lineage>
        <taxon>Eukaryota</taxon>
        <taxon>Metazoa</taxon>
        <taxon>Ecdysozoa</taxon>
        <taxon>Nematoda</taxon>
        <taxon>Chromadorea</taxon>
        <taxon>Rhabditida</taxon>
        <taxon>Spirurina</taxon>
        <taxon>Spiruromorpha</taxon>
        <taxon>Filarioidea</taxon>
        <taxon>Onchocercidae</taxon>
        <taxon>Onchocerca</taxon>
    </lineage>
</organism>
<dbReference type="EMBL" id="CMVM020000016">
    <property type="status" value="NOT_ANNOTATED_CDS"/>
    <property type="molecule type" value="Genomic_DNA"/>
</dbReference>
<evidence type="ECO:0000313" key="3">
    <source>
        <dbReference type="Proteomes" id="UP000024404"/>
    </source>
</evidence>
<proteinExistence type="predicted"/>
<reference evidence="3" key="1">
    <citation type="submission" date="2013-10" db="EMBL/GenBank/DDBJ databases">
        <title>Genome sequencing of Onchocerca volvulus.</title>
        <authorList>
            <person name="Cotton J."/>
            <person name="Tsai J."/>
            <person name="Stanley E."/>
            <person name="Tracey A."/>
            <person name="Holroyd N."/>
            <person name="Lustigman S."/>
            <person name="Berriman M."/>
        </authorList>
    </citation>
    <scope>NUCLEOTIDE SEQUENCE</scope>
</reference>
<keyword evidence="3" id="KW-1185">Reference proteome</keyword>
<keyword evidence="1" id="KW-0812">Transmembrane</keyword>